<dbReference type="RefSeq" id="XP_028474062.1">
    <property type="nucleotide sequence ID" value="XM_028617599.1"/>
</dbReference>
<protein>
    <submittedName>
        <fullName evidence="1">Uncharacterized protein</fullName>
    </submittedName>
</protein>
<gene>
    <name evidence="1" type="ORF">EHS24_001838</name>
</gene>
<keyword evidence="2" id="KW-1185">Reference proteome</keyword>
<dbReference type="Proteomes" id="UP000279236">
    <property type="component" value="Unassembled WGS sequence"/>
</dbReference>
<reference evidence="1 2" key="1">
    <citation type="submission" date="2018-11" db="EMBL/GenBank/DDBJ databases">
        <title>Genome sequence of Apiotrichum porosum DSM 27194.</title>
        <authorList>
            <person name="Aliyu H."/>
            <person name="Gorte O."/>
            <person name="Ochsenreither K."/>
        </authorList>
    </citation>
    <scope>NUCLEOTIDE SEQUENCE [LARGE SCALE GENOMIC DNA]</scope>
    <source>
        <strain evidence="1 2">DSM 27194</strain>
    </source>
</reference>
<dbReference type="STRING" id="105984.A0A427XJ38"/>
<proteinExistence type="predicted"/>
<comment type="caution">
    <text evidence="1">The sequence shown here is derived from an EMBL/GenBank/DDBJ whole genome shotgun (WGS) entry which is preliminary data.</text>
</comment>
<dbReference type="AlphaFoldDB" id="A0A427XJ38"/>
<accession>A0A427XJ38</accession>
<dbReference type="GeneID" id="39586381"/>
<dbReference type="EMBL" id="RSCE01000011">
    <property type="protein sequence ID" value="RSH78915.1"/>
    <property type="molecule type" value="Genomic_DNA"/>
</dbReference>
<evidence type="ECO:0000313" key="1">
    <source>
        <dbReference type="EMBL" id="RSH78915.1"/>
    </source>
</evidence>
<organism evidence="1 2">
    <name type="scientific">Apiotrichum porosum</name>
    <dbReference type="NCBI Taxonomy" id="105984"/>
    <lineage>
        <taxon>Eukaryota</taxon>
        <taxon>Fungi</taxon>
        <taxon>Dikarya</taxon>
        <taxon>Basidiomycota</taxon>
        <taxon>Agaricomycotina</taxon>
        <taxon>Tremellomycetes</taxon>
        <taxon>Trichosporonales</taxon>
        <taxon>Trichosporonaceae</taxon>
        <taxon>Apiotrichum</taxon>
    </lineage>
</organism>
<sequence length="116" mass="12786">MPSPADLVGRPFRSEDWTVMDIKNLERMRIGRAAKDVQEVGVILRPSGQSRLLTKLRNTVGTQTLVADATGHTQAADHVDTAALQDEVKRLRVALDKAVKINEKMWNGVVDLKLAA</sequence>
<evidence type="ECO:0000313" key="2">
    <source>
        <dbReference type="Proteomes" id="UP000279236"/>
    </source>
</evidence>
<name>A0A427XJ38_9TREE</name>